<dbReference type="GO" id="GO:0009055">
    <property type="term" value="F:electron transfer activity"/>
    <property type="evidence" value="ECO:0007669"/>
    <property type="project" value="InterPro"/>
</dbReference>
<dbReference type="RefSeq" id="WP_063426091.1">
    <property type="nucleotide sequence ID" value="NZ_CP050951.1"/>
</dbReference>
<keyword evidence="7 10" id="KW-0408">Iron</keyword>
<dbReference type="Pfam" id="PF00034">
    <property type="entry name" value="Cytochrom_C"/>
    <property type="match status" value="3"/>
</dbReference>
<evidence type="ECO:0000256" key="1">
    <source>
        <dbReference type="ARBA" id="ARBA00004236"/>
    </source>
</evidence>
<sequence length="436" mass="46400">MNKKKLLVATVASLALVGLGAALYSNNNTAADDVADDQVTAAEASPADPAAIARGAYVSIQGDCAACHSVPGGKPFAGGYGLQTPFGVVYSTNITPALNTGLGHWTERDFFRAVRHGKHKDGQLLYPAMPYNAYVRFNDDDMHDLWAYIRSLQPVEQPAKQNTLGFPYNIRLAMHGWNLLFFDNSPFQADPSQSEQWNRGRYLVDGAGHCASCHTPKNLLGGDTGRYLQGADVAGSHAPEITGDRYHGLGAWSAEQIQQYLKTGSNHQAVASGTMAEVIEFSSQYLNDHDLAAIAEYLHSLPGSQAAKPEALAQATPVMRRGAAVYEHNCMACHNVAGEGIPGMVTGFADNPGIRAASHSNLVTTVLAGSRAAITEANVTGAGMPSFDWKLSNADIAAVLTYVRNSWGNAAPEIPAAEVAKAREYLGKPANLQNGF</sequence>
<dbReference type="PANTHER" id="PTHR35008:SF8">
    <property type="entry name" value="ALCOHOL DEHYDROGENASE CYTOCHROME C SUBUNIT"/>
    <property type="match status" value="1"/>
</dbReference>
<evidence type="ECO:0000256" key="8">
    <source>
        <dbReference type="ARBA" id="ARBA00023136"/>
    </source>
</evidence>
<keyword evidence="4 10" id="KW-0479">Metal-binding</keyword>
<feature type="binding site" description="covalent" evidence="9">
    <location>
        <position position="213"/>
    </location>
    <ligand>
        <name>heme c</name>
        <dbReference type="ChEBI" id="CHEBI:61717"/>
        <label>2</label>
    </ligand>
</feature>
<organism evidence="13 14">
    <name type="scientific">Pseudomonas putida</name>
    <name type="common">Arthrobacter siderocapsulatus</name>
    <dbReference type="NCBI Taxonomy" id="303"/>
    <lineage>
        <taxon>Bacteria</taxon>
        <taxon>Pseudomonadati</taxon>
        <taxon>Pseudomonadota</taxon>
        <taxon>Gammaproteobacteria</taxon>
        <taxon>Pseudomonadales</taxon>
        <taxon>Pseudomonadaceae</taxon>
        <taxon>Pseudomonas</taxon>
    </lineage>
</organism>
<name>A0AAP9MZ12_PSEPU</name>
<evidence type="ECO:0000256" key="10">
    <source>
        <dbReference type="PIRSR" id="PIRSR000018-51"/>
    </source>
</evidence>
<comment type="cofactor">
    <cofactor evidence="9">
        <name>heme c</name>
        <dbReference type="ChEBI" id="CHEBI:61717"/>
    </cofactor>
    <text evidence="9">Binds 3 heme c groups covalently per subunit.</text>
</comment>
<feature type="domain" description="Cytochrome c" evidence="12">
    <location>
        <begin position="195"/>
        <end position="302"/>
    </location>
</feature>
<dbReference type="PROSITE" id="PS51007">
    <property type="entry name" value="CYTC"/>
    <property type="match status" value="3"/>
</dbReference>
<dbReference type="GO" id="GO:0005886">
    <property type="term" value="C:plasma membrane"/>
    <property type="evidence" value="ECO:0007669"/>
    <property type="project" value="UniProtKB-SubCell"/>
</dbReference>
<feature type="binding site" description="covalent" evidence="9">
    <location>
        <position position="333"/>
    </location>
    <ligand>
        <name>heme c</name>
        <dbReference type="ChEBI" id="CHEBI:61717"/>
        <label>3</label>
    </ligand>
</feature>
<evidence type="ECO:0000256" key="6">
    <source>
        <dbReference type="ARBA" id="ARBA00022737"/>
    </source>
</evidence>
<keyword evidence="6" id="KW-0677">Repeat</keyword>
<evidence type="ECO:0000256" key="2">
    <source>
        <dbReference type="ARBA" id="ARBA00022475"/>
    </source>
</evidence>
<evidence type="ECO:0000256" key="5">
    <source>
        <dbReference type="ARBA" id="ARBA00022729"/>
    </source>
</evidence>
<evidence type="ECO:0000256" key="3">
    <source>
        <dbReference type="ARBA" id="ARBA00022617"/>
    </source>
</evidence>
<evidence type="ECO:0000313" key="13">
    <source>
        <dbReference type="EMBL" id="QJQ10245.1"/>
    </source>
</evidence>
<reference evidence="13 14" key="1">
    <citation type="submission" date="2016-04" db="EMBL/GenBank/DDBJ databases">
        <authorList>
            <person name="Qiu J."/>
        </authorList>
    </citation>
    <scope>NUCLEOTIDE SEQUENCE [LARGE SCALE GENOMIC DNA]</scope>
    <source>
        <strain evidence="13 14">JQ581</strain>
    </source>
</reference>
<feature type="binding site" description="covalent" evidence="9">
    <location>
        <position position="210"/>
    </location>
    <ligand>
        <name>heme c</name>
        <dbReference type="ChEBI" id="CHEBI:61717"/>
        <label>2</label>
    </ligand>
</feature>
<dbReference type="InterPro" id="IPR014353">
    <property type="entry name" value="Membr-bd_ADH_cyt_c"/>
</dbReference>
<evidence type="ECO:0000313" key="14">
    <source>
        <dbReference type="Proteomes" id="UP000076857"/>
    </source>
</evidence>
<evidence type="ECO:0000256" key="4">
    <source>
        <dbReference type="ARBA" id="ARBA00022723"/>
    </source>
</evidence>
<protein>
    <submittedName>
        <fullName evidence="13">C-type cytochrome</fullName>
    </submittedName>
</protein>
<dbReference type="InterPro" id="IPR036909">
    <property type="entry name" value="Cyt_c-like_dom_sf"/>
</dbReference>
<keyword evidence="5 11" id="KW-0732">Signal</keyword>
<evidence type="ECO:0000256" key="9">
    <source>
        <dbReference type="PIRSR" id="PIRSR000018-50"/>
    </source>
</evidence>
<keyword evidence="3 9" id="KW-0349">Heme</keyword>
<reference evidence="13 14" key="2">
    <citation type="submission" date="2020-04" db="EMBL/GenBank/DDBJ databases">
        <title>Complete genome sequence of Pseudomonas putida strain JQ581.</title>
        <authorList>
            <person name="Mu Y."/>
        </authorList>
    </citation>
    <scope>NUCLEOTIDE SEQUENCE [LARGE SCALE GENOMIC DNA]</scope>
    <source>
        <strain evidence="13 14">JQ581</strain>
    </source>
</reference>
<dbReference type="PANTHER" id="PTHR35008">
    <property type="entry name" value="BLL4482 PROTEIN-RELATED"/>
    <property type="match status" value="1"/>
</dbReference>
<dbReference type="Gene3D" id="1.10.760.10">
    <property type="entry name" value="Cytochrome c-like domain"/>
    <property type="match status" value="3"/>
</dbReference>
<evidence type="ECO:0000256" key="7">
    <source>
        <dbReference type="ARBA" id="ARBA00023004"/>
    </source>
</evidence>
<dbReference type="GO" id="GO:0020037">
    <property type="term" value="F:heme binding"/>
    <property type="evidence" value="ECO:0007669"/>
    <property type="project" value="InterPro"/>
</dbReference>
<feature type="binding site" description="covalent" evidence="9">
    <location>
        <position position="67"/>
    </location>
    <ligand>
        <name>heme c</name>
        <dbReference type="ChEBI" id="CHEBI:61717"/>
        <label>1</label>
    </ligand>
</feature>
<feature type="binding site" description="axial binding residue" evidence="10">
    <location>
        <position position="68"/>
    </location>
    <ligand>
        <name>heme c</name>
        <dbReference type="ChEBI" id="CHEBI:61717"/>
        <label>1</label>
    </ligand>
    <ligandPart>
        <name>Fe</name>
        <dbReference type="ChEBI" id="CHEBI:18248"/>
    </ligandPart>
</feature>
<feature type="binding site" description="axial binding residue" evidence="10">
    <location>
        <position position="334"/>
    </location>
    <ligand>
        <name>heme c</name>
        <dbReference type="ChEBI" id="CHEBI:61717"/>
        <label>3</label>
    </ligand>
    <ligandPart>
        <name>Fe</name>
        <dbReference type="ChEBI" id="CHEBI:18248"/>
    </ligandPart>
</feature>
<gene>
    <name evidence="13" type="ORF">A3L25_012770</name>
</gene>
<keyword evidence="8" id="KW-0472">Membrane</keyword>
<dbReference type="SUPFAM" id="SSF46626">
    <property type="entry name" value="Cytochrome c"/>
    <property type="match status" value="3"/>
</dbReference>
<comment type="subcellular location">
    <subcellularLocation>
        <location evidence="1">Cell membrane</location>
    </subcellularLocation>
</comment>
<feature type="domain" description="Cytochrome c" evidence="12">
    <location>
        <begin position="317"/>
        <end position="407"/>
    </location>
</feature>
<dbReference type="EMBL" id="CP050951">
    <property type="protein sequence ID" value="QJQ10245.1"/>
    <property type="molecule type" value="Genomic_DNA"/>
</dbReference>
<dbReference type="InterPro" id="IPR051459">
    <property type="entry name" value="Cytochrome_c-type_DH"/>
</dbReference>
<dbReference type="AlphaFoldDB" id="A0AAP9MZ12"/>
<feature type="binding site" description="covalent" evidence="9">
    <location>
        <position position="64"/>
    </location>
    <ligand>
        <name>heme c</name>
        <dbReference type="ChEBI" id="CHEBI:61717"/>
        <label>1</label>
    </ligand>
</feature>
<evidence type="ECO:0000259" key="12">
    <source>
        <dbReference type="PROSITE" id="PS51007"/>
    </source>
</evidence>
<feature type="binding site" description="covalent" evidence="9">
    <location>
        <position position="330"/>
    </location>
    <ligand>
        <name>heme c</name>
        <dbReference type="ChEBI" id="CHEBI:61717"/>
        <label>3</label>
    </ligand>
</feature>
<feature type="binding site" description="axial binding residue" evidence="10">
    <location>
        <position position="214"/>
    </location>
    <ligand>
        <name>heme c</name>
        <dbReference type="ChEBI" id="CHEBI:61717"/>
        <label>2</label>
    </ligand>
    <ligandPart>
        <name>Fe</name>
        <dbReference type="ChEBI" id="CHEBI:18248"/>
    </ligandPart>
</feature>
<accession>A0AAP9MZ12</accession>
<dbReference type="Proteomes" id="UP000076857">
    <property type="component" value="Chromosome"/>
</dbReference>
<feature type="signal peptide" evidence="11">
    <location>
        <begin position="1"/>
        <end position="30"/>
    </location>
</feature>
<dbReference type="InterPro" id="IPR009056">
    <property type="entry name" value="Cyt_c-like_dom"/>
</dbReference>
<keyword evidence="2" id="KW-1003">Cell membrane</keyword>
<feature type="domain" description="Cytochrome c" evidence="12">
    <location>
        <begin position="50"/>
        <end position="153"/>
    </location>
</feature>
<dbReference type="GO" id="GO:0016614">
    <property type="term" value="F:oxidoreductase activity, acting on CH-OH group of donors"/>
    <property type="evidence" value="ECO:0007669"/>
    <property type="project" value="InterPro"/>
</dbReference>
<dbReference type="PIRSF" id="PIRSF000018">
    <property type="entry name" value="Mb_ADH_cyt_c"/>
    <property type="match status" value="1"/>
</dbReference>
<evidence type="ECO:0000256" key="11">
    <source>
        <dbReference type="SAM" id="SignalP"/>
    </source>
</evidence>
<feature type="chain" id="PRO_5042995382" evidence="11">
    <location>
        <begin position="31"/>
        <end position="436"/>
    </location>
</feature>
<dbReference type="GO" id="GO:0005506">
    <property type="term" value="F:iron ion binding"/>
    <property type="evidence" value="ECO:0007669"/>
    <property type="project" value="InterPro"/>
</dbReference>
<proteinExistence type="predicted"/>